<feature type="non-terminal residue" evidence="1">
    <location>
        <position position="1"/>
    </location>
</feature>
<gene>
    <name evidence="1" type="ORF">GMARGA_LOCUS27763</name>
</gene>
<dbReference type="Proteomes" id="UP000789901">
    <property type="component" value="Unassembled WGS sequence"/>
</dbReference>
<sequence length="498" mass="59612">LLLSPNGEYAVTWSRNDESICGWRINNQLIRVSVEQSTKELAEQSKNKSYQFELECLMEVGDKCPLTVSNNKYVVIGPIEQAGRIKLKNFGKKDYIGKLNNTISQLEFITFGGEEKLLLIFNNGDLEIRNPYNLQYVINDKISVLYDELLTKGMKLDVQKEEFKRLIDDKIYYVSDELLWVQKVSKEQWNKYLLKDIHKIRNLPIKSVIVDILLKYIGKYESADINQSYNGSLVIWKISNKNIMNVFLKSKFDSNKWAFIDNIELYGDIEVDDVYGITIKLEIYGYELLHDDDLAMITSLGLFIWLIWNKFKKIRLRYFIYWDNKIPLEKRLENLQKHEKDLLPAPDFDFITKNCEKFRSRTKERCYFKELFEERYYFKELLEDYIENDDLLTNLYGHELLKFSLKSKNYEIVEILYNKFFCKTENNNFLKRIHLLEIFIYSFIELIQYHQNLREFLSHTSFIHSTNFIEITEFNKFFSEPHLQNHMKYLPPFFISNI</sequence>
<comment type="caution">
    <text evidence="1">The sequence shown here is derived from an EMBL/GenBank/DDBJ whole genome shotgun (WGS) entry which is preliminary data.</text>
</comment>
<name>A0ABN7W8E7_GIGMA</name>
<keyword evidence="2" id="KW-1185">Reference proteome</keyword>
<evidence type="ECO:0000313" key="1">
    <source>
        <dbReference type="EMBL" id="CAG8821185.1"/>
    </source>
</evidence>
<dbReference type="EMBL" id="CAJVQB010034457">
    <property type="protein sequence ID" value="CAG8821185.1"/>
    <property type="molecule type" value="Genomic_DNA"/>
</dbReference>
<organism evidence="1 2">
    <name type="scientific">Gigaspora margarita</name>
    <dbReference type="NCBI Taxonomy" id="4874"/>
    <lineage>
        <taxon>Eukaryota</taxon>
        <taxon>Fungi</taxon>
        <taxon>Fungi incertae sedis</taxon>
        <taxon>Mucoromycota</taxon>
        <taxon>Glomeromycotina</taxon>
        <taxon>Glomeromycetes</taxon>
        <taxon>Diversisporales</taxon>
        <taxon>Gigasporaceae</taxon>
        <taxon>Gigaspora</taxon>
    </lineage>
</organism>
<evidence type="ECO:0000313" key="2">
    <source>
        <dbReference type="Proteomes" id="UP000789901"/>
    </source>
</evidence>
<protein>
    <submittedName>
        <fullName evidence="1">33709_t:CDS:1</fullName>
    </submittedName>
</protein>
<proteinExistence type="predicted"/>
<feature type="non-terminal residue" evidence="1">
    <location>
        <position position="498"/>
    </location>
</feature>
<accession>A0ABN7W8E7</accession>
<reference evidence="1 2" key="1">
    <citation type="submission" date="2021-06" db="EMBL/GenBank/DDBJ databases">
        <authorList>
            <person name="Kallberg Y."/>
            <person name="Tangrot J."/>
            <person name="Rosling A."/>
        </authorList>
    </citation>
    <scope>NUCLEOTIDE SEQUENCE [LARGE SCALE GENOMIC DNA]</scope>
    <source>
        <strain evidence="1 2">120-4 pot B 10/14</strain>
    </source>
</reference>